<dbReference type="SUPFAM" id="SSF46689">
    <property type="entry name" value="Homeodomain-like"/>
    <property type="match status" value="1"/>
</dbReference>
<keyword evidence="1" id="KW-0805">Transcription regulation</keyword>
<dbReference type="RefSeq" id="WP_144645457.1">
    <property type="nucleotide sequence ID" value="NZ_VJZA01000126.1"/>
</dbReference>
<keyword evidence="7" id="KW-1185">Reference proteome</keyword>
<dbReference type="InterPro" id="IPR011075">
    <property type="entry name" value="TetR_C"/>
</dbReference>
<dbReference type="PROSITE" id="PS50977">
    <property type="entry name" value="HTH_TETR_2"/>
    <property type="match status" value="1"/>
</dbReference>
<feature type="domain" description="HTH tetR-type" evidence="5">
    <location>
        <begin position="1"/>
        <end position="40"/>
    </location>
</feature>
<dbReference type="SUPFAM" id="SSF48498">
    <property type="entry name" value="Tetracyclin repressor-like, C-terminal domain"/>
    <property type="match status" value="1"/>
</dbReference>
<dbReference type="InterPro" id="IPR036271">
    <property type="entry name" value="Tet_transcr_reg_TetR-rel_C_sf"/>
</dbReference>
<evidence type="ECO:0000256" key="3">
    <source>
        <dbReference type="ARBA" id="ARBA00023163"/>
    </source>
</evidence>
<dbReference type="InterPro" id="IPR001647">
    <property type="entry name" value="HTH_TetR"/>
</dbReference>
<gene>
    <name evidence="6" type="ORF">FNH06_36940</name>
</gene>
<keyword evidence="3" id="KW-0804">Transcription</keyword>
<evidence type="ECO:0000256" key="1">
    <source>
        <dbReference type="ARBA" id="ARBA00023015"/>
    </source>
</evidence>
<dbReference type="Gene3D" id="1.10.10.60">
    <property type="entry name" value="Homeodomain-like"/>
    <property type="match status" value="1"/>
</dbReference>
<dbReference type="InterPro" id="IPR050109">
    <property type="entry name" value="HTH-type_TetR-like_transc_reg"/>
</dbReference>
<dbReference type="Proteomes" id="UP000318578">
    <property type="component" value="Unassembled WGS sequence"/>
</dbReference>
<name>A0A557ZSC7_9PSEU</name>
<dbReference type="Pfam" id="PF16859">
    <property type="entry name" value="TetR_C_11"/>
    <property type="match status" value="1"/>
</dbReference>
<dbReference type="AlphaFoldDB" id="A0A557ZSC7"/>
<proteinExistence type="predicted"/>
<dbReference type="PANTHER" id="PTHR30055">
    <property type="entry name" value="HTH-TYPE TRANSCRIPTIONAL REGULATOR RUTR"/>
    <property type="match status" value="1"/>
</dbReference>
<dbReference type="EMBL" id="VJZA01000126">
    <property type="protein sequence ID" value="TVT14929.1"/>
    <property type="molecule type" value="Genomic_DNA"/>
</dbReference>
<evidence type="ECO:0000259" key="5">
    <source>
        <dbReference type="PROSITE" id="PS50977"/>
    </source>
</evidence>
<feature type="DNA-binding region" description="H-T-H motif" evidence="4">
    <location>
        <begin position="3"/>
        <end position="22"/>
    </location>
</feature>
<dbReference type="Gene3D" id="1.10.357.10">
    <property type="entry name" value="Tetracycline Repressor, domain 2"/>
    <property type="match status" value="1"/>
</dbReference>
<dbReference type="GO" id="GO:0000976">
    <property type="term" value="F:transcription cis-regulatory region binding"/>
    <property type="evidence" value="ECO:0007669"/>
    <property type="project" value="TreeGrafter"/>
</dbReference>
<dbReference type="GO" id="GO:0003700">
    <property type="term" value="F:DNA-binding transcription factor activity"/>
    <property type="evidence" value="ECO:0007669"/>
    <property type="project" value="TreeGrafter"/>
</dbReference>
<evidence type="ECO:0000313" key="7">
    <source>
        <dbReference type="Proteomes" id="UP000318578"/>
    </source>
</evidence>
<reference evidence="6 7" key="1">
    <citation type="submission" date="2019-07" db="EMBL/GenBank/DDBJ databases">
        <title>New species of Amycolatopsis and Streptomyces.</title>
        <authorList>
            <person name="Duangmal K."/>
            <person name="Teo W.F.A."/>
            <person name="Lipun K."/>
        </authorList>
    </citation>
    <scope>NUCLEOTIDE SEQUENCE [LARGE SCALE GENOMIC DNA]</scope>
    <source>
        <strain evidence="6 7">JCM 30562</strain>
    </source>
</reference>
<keyword evidence="2 4" id="KW-0238">DNA-binding</keyword>
<feature type="non-terminal residue" evidence="6">
    <location>
        <position position="1"/>
    </location>
</feature>
<organism evidence="6 7">
    <name type="scientific">Amycolatopsis acidiphila</name>
    <dbReference type="NCBI Taxonomy" id="715473"/>
    <lineage>
        <taxon>Bacteria</taxon>
        <taxon>Bacillati</taxon>
        <taxon>Actinomycetota</taxon>
        <taxon>Actinomycetes</taxon>
        <taxon>Pseudonocardiales</taxon>
        <taxon>Pseudonocardiaceae</taxon>
        <taxon>Amycolatopsis</taxon>
    </lineage>
</organism>
<dbReference type="PANTHER" id="PTHR30055:SF148">
    <property type="entry name" value="TETR-FAMILY TRANSCRIPTIONAL REGULATOR"/>
    <property type="match status" value="1"/>
</dbReference>
<accession>A0A557ZSC7</accession>
<comment type="caution">
    <text evidence="6">The sequence shown here is derived from an EMBL/GenBank/DDBJ whole genome shotgun (WGS) entry which is preliminary data.</text>
</comment>
<dbReference type="InterPro" id="IPR009057">
    <property type="entry name" value="Homeodomain-like_sf"/>
</dbReference>
<sequence>GFSVEAVAKRAGVGKASIYLRWRTKQALLLEALQQHVSGVTAIEPADVREELVQLARQLFGHYLGDAGRAAFRIALEADRIPGVAEHWASIRQSQILAARAIVRRAIERGELPAGTSVTLLLDTLSGAVMNHVQTTPPEARAKLATSAGSYARRLVDFLLANATAAASESRGGPENAS</sequence>
<evidence type="ECO:0000256" key="2">
    <source>
        <dbReference type="ARBA" id="ARBA00023125"/>
    </source>
</evidence>
<protein>
    <submittedName>
        <fullName evidence="6">TetR/AcrR family transcriptional regulator</fullName>
    </submittedName>
</protein>
<evidence type="ECO:0000313" key="6">
    <source>
        <dbReference type="EMBL" id="TVT14929.1"/>
    </source>
</evidence>
<dbReference type="Pfam" id="PF00440">
    <property type="entry name" value="TetR_N"/>
    <property type="match status" value="1"/>
</dbReference>
<dbReference type="OrthoDB" id="9796019at2"/>
<evidence type="ECO:0000256" key="4">
    <source>
        <dbReference type="PROSITE-ProRule" id="PRU00335"/>
    </source>
</evidence>